<dbReference type="GO" id="GO:0005737">
    <property type="term" value="C:cytoplasm"/>
    <property type="evidence" value="ECO:0007669"/>
    <property type="project" value="TreeGrafter"/>
</dbReference>
<protein>
    <recommendedName>
        <fullName evidence="1">Aminopeptidase N-like N-terminal domain-containing protein</fullName>
    </recommendedName>
</protein>
<dbReference type="InterPro" id="IPR050344">
    <property type="entry name" value="Peptidase_M1_aminopeptidases"/>
</dbReference>
<dbReference type="InterPro" id="IPR042097">
    <property type="entry name" value="Aminopeptidase_N-like_N_sf"/>
</dbReference>
<dbReference type="InterPro" id="IPR001930">
    <property type="entry name" value="Peptidase_M1"/>
</dbReference>
<dbReference type="GO" id="GO:0016020">
    <property type="term" value="C:membrane"/>
    <property type="evidence" value="ECO:0007669"/>
    <property type="project" value="TreeGrafter"/>
</dbReference>
<feature type="non-terminal residue" evidence="2">
    <location>
        <position position="116"/>
    </location>
</feature>
<feature type="domain" description="Aminopeptidase N-like N-terminal" evidence="1">
    <location>
        <begin position="1"/>
        <end position="59"/>
    </location>
</feature>
<dbReference type="EMBL" id="BTSX01000006">
    <property type="protein sequence ID" value="GMT07456.1"/>
    <property type="molecule type" value="Genomic_DNA"/>
</dbReference>
<dbReference type="SUPFAM" id="SSF63737">
    <property type="entry name" value="Leukotriene A4 hydrolase N-terminal domain"/>
    <property type="match status" value="1"/>
</dbReference>
<feature type="non-terminal residue" evidence="2">
    <location>
        <position position="1"/>
    </location>
</feature>
<dbReference type="Gene3D" id="2.60.40.1730">
    <property type="entry name" value="tricorn interacting facor f3 domain"/>
    <property type="match status" value="1"/>
</dbReference>
<dbReference type="GO" id="GO:0006508">
    <property type="term" value="P:proteolysis"/>
    <property type="evidence" value="ECO:0007669"/>
    <property type="project" value="InterPro"/>
</dbReference>
<dbReference type="GO" id="GO:0005615">
    <property type="term" value="C:extracellular space"/>
    <property type="evidence" value="ECO:0007669"/>
    <property type="project" value="TreeGrafter"/>
</dbReference>
<dbReference type="Pfam" id="PF17900">
    <property type="entry name" value="Peptidase_M1_N"/>
    <property type="match status" value="1"/>
</dbReference>
<dbReference type="GO" id="GO:0008270">
    <property type="term" value="F:zinc ion binding"/>
    <property type="evidence" value="ECO:0007669"/>
    <property type="project" value="TreeGrafter"/>
</dbReference>
<dbReference type="InterPro" id="IPR045357">
    <property type="entry name" value="Aminopeptidase_N-like_N"/>
</dbReference>
<dbReference type="GO" id="GO:0043171">
    <property type="term" value="P:peptide catabolic process"/>
    <property type="evidence" value="ECO:0007669"/>
    <property type="project" value="TreeGrafter"/>
</dbReference>
<accession>A0AAV5UKA7</accession>
<sequence>ARTWFPCFDEPDKKATFHLTVTHPMETTAYSNTRMIATSDKNGTLQTEFEDTVPLPPYLVALAITAQPVAVLTVDGYEYRAIGHFREEAVKVAAEALKKLQNYSVFEGVDFFPKKT</sequence>
<organism evidence="2 3">
    <name type="scientific">Pristionchus entomophagus</name>
    <dbReference type="NCBI Taxonomy" id="358040"/>
    <lineage>
        <taxon>Eukaryota</taxon>
        <taxon>Metazoa</taxon>
        <taxon>Ecdysozoa</taxon>
        <taxon>Nematoda</taxon>
        <taxon>Chromadorea</taxon>
        <taxon>Rhabditida</taxon>
        <taxon>Rhabditina</taxon>
        <taxon>Diplogasteromorpha</taxon>
        <taxon>Diplogasteroidea</taxon>
        <taxon>Neodiplogasteridae</taxon>
        <taxon>Pristionchus</taxon>
    </lineage>
</organism>
<reference evidence="2" key="1">
    <citation type="submission" date="2023-10" db="EMBL/GenBank/DDBJ databases">
        <title>Genome assembly of Pristionchus species.</title>
        <authorList>
            <person name="Yoshida K."/>
            <person name="Sommer R.J."/>
        </authorList>
    </citation>
    <scope>NUCLEOTIDE SEQUENCE</scope>
    <source>
        <strain evidence="2">RS0144</strain>
    </source>
</reference>
<gene>
    <name evidence="2" type="ORF">PENTCL1PPCAC_29630</name>
</gene>
<dbReference type="GO" id="GO:0042277">
    <property type="term" value="F:peptide binding"/>
    <property type="evidence" value="ECO:0007669"/>
    <property type="project" value="TreeGrafter"/>
</dbReference>
<comment type="caution">
    <text evidence="2">The sequence shown here is derived from an EMBL/GenBank/DDBJ whole genome shotgun (WGS) entry which is preliminary data.</text>
</comment>
<name>A0AAV5UKA7_9BILA</name>
<dbReference type="AlphaFoldDB" id="A0AAV5UKA7"/>
<dbReference type="PRINTS" id="PR00756">
    <property type="entry name" value="ALADIPTASE"/>
</dbReference>
<keyword evidence="3" id="KW-1185">Reference proteome</keyword>
<dbReference type="GO" id="GO:0070006">
    <property type="term" value="F:metalloaminopeptidase activity"/>
    <property type="evidence" value="ECO:0007669"/>
    <property type="project" value="TreeGrafter"/>
</dbReference>
<dbReference type="PANTHER" id="PTHR11533">
    <property type="entry name" value="PROTEASE M1 ZINC METALLOPROTEASE"/>
    <property type="match status" value="1"/>
</dbReference>
<proteinExistence type="predicted"/>
<evidence type="ECO:0000259" key="1">
    <source>
        <dbReference type="Pfam" id="PF17900"/>
    </source>
</evidence>
<evidence type="ECO:0000313" key="3">
    <source>
        <dbReference type="Proteomes" id="UP001432027"/>
    </source>
</evidence>
<dbReference type="PANTHER" id="PTHR11533:SF299">
    <property type="entry name" value="AMINOPEPTIDASE"/>
    <property type="match status" value="1"/>
</dbReference>
<dbReference type="Proteomes" id="UP001432027">
    <property type="component" value="Unassembled WGS sequence"/>
</dbReference>
<evidence type="ECO:0000313" key="2">
    <source>
        <dbReference type="EMBL" id="GMT07456.1"/>
    </source>
</evidence>